<evidence type="ECO:0000313" key="7">
    <source>
        <dbReference type="EMBL" id="KAG5530731.1"/>
    </source>
</evidence>
<evidence type="ECO:0000256" key="1">
    <source>
        <dbReference type="ARBA" id="ARBA00022448"/>
    </source>
</evidence>
<dbReference type="Pfam" id="PF05187">
    <property type="entry name" value="Fer4_ETF_QO"/>
    <property type="match status" value="1"/>
</dbReference>
<dbReference type="AlphaFoldDB" id="A0AAV6IPU7"/>
<keyword evidence="5" id="KW-0411">Iron-sulfur</keyword>
<evidence type="ECO:0000256" key="5">
    <source>
        <dbReference type="ARBA" id="ARBA00023014"/>
    </source>
</evidence>
<comment type="caution">
    <text evidence="7">The sequence shown here is derived from an EMBL/GenBank/DDBJ whole genome shotgun (WGS) entry which is preliminary data.</text>
</comment>
<name>A0AAV6IPU7_9ERIC</name>
<evidence type="ECO:0000256" key="3">
    <source>
        <dbReference type="ARBA" id="ARBA00022982"/>
    </source>
</evidence>
<evidence type="ECO:0000259" key="6">
    <source>
        <dbReference type="Pfam" id="PF05187"/>
    </source>
</evidence>
<dbReference type="Gene3D" id="3.30.70.20">
    <property type="match status" value="1"/>
</dbReference>
<dbReference type="InterPro" id="IPR007859">
    <property type="entry name" value="ETF-QO/FixX_C"/>
</dbReference>
<keyword evidence="1" id="KW-0813">Transport</keyword>
<gene>
    <name evidence="7" type="ORF">RHGRI_025632</name>
</gene>
<reference evidence="7" key="1">
    <citation type="submission" date="2020-08" db="EMBL/GenBank/DDBJ databases">
        <title>Plant Genome Project.</title>
        <authorList>
            <person name="Zhang R.-G."/>
        </authorList>
    </citation>
    <scope>NUCLEOTIDE SEQUENCE</scope>
    <source>
        <strain evidence="7">WSP0</strain>
        <tissue evidence="7">Leaf</tissue>
    </source>
</reference>
<keyword evidence="2" id="KW-0479">Metal-binding</keyword>
<keyword evidence="8" id="KW-1185">Reference proteome</keyword>
<dbReference type="EMBL" id="JACTNZ010000009">
    <property type="protein sequence ID" value="KAG5530731.1"/>
    <property type="molecule type" value="Genomic_DNA"/>
</dbReference>
<dbReference type="GO" id="GO:0046872">
    <property type="term" value="F:metal ion binding"/>
    <property type="evidence" value="ECO:0007669"/>
    <property type="project" value="UniProtKB-KW"/>
</dbReference>
<accession>A0AAV6IPU7</accession>
<protein>
    <recommendedName>
        <fullName evidence="6">ETF-QO/FixX C-terminal domain-containing protein</fullName>
    </recommendedName>
</protein>
<evidence type="ECO:0000256" key="2">
    <source>
        <dbReference type="ARBA" id="ARBA00022723"/>
    </source>
</evidence>
<proteinExistence type="predicted"/>
<dbReference type="Proteomes" id="UP000823749">
    <property type="component" value="Chromosome 9"/>
</dbReference>
<keyword evidence="3" id="KW-0249">Electron transport</keyword>
<evidence type="ECO:0000256" key="4">
    <source>
        <dbReference type="ARBA" id="ARBA00023004"/>
    </source>
</evidence>
<organism evidence="7 8">
    <name type="scientific">Rhododendron griersonianum</name>
    <dbReference type="NCBI Taxonomy" id="479676"/>
    <lineage>
        <taxon>Eukaryota</taxon>
        <taxon>Viridiplantae</taxon>
        <taxon>Streptophyta</taxon>
        <taxon>Embryophyta</taxon>
        <taxon>Tracheophyta</taxon>
        <taxon>Spermatophyta</taxon>
        <taxon>Magnoliopsida</taxon>
        <taxon>eudicotyledons</taxon>
        <taxon>Gunneridae</taxon>
        <taxon>Pentapetalae</taxon>
        <taxon>asterids</taxon>
        <taxon>Ericales</taxon>
        <taxon>Ericaceae</taxon>
        <taxon>Ericoideae</taxon>
        <taxon>Rhodoreae</taxon>
        <taxon>Rhododendron</taxon>
    </lineage>
</organism>
<keyword evidence="4" id="KW-0408">Iron</keyword>
<sequence>MEGGILPSTKQSSTLRVNFINLKPLLLLKYEMENFSPVISLVKYTSLGFIFQACDIKDPKQNIEWTVPEGGGGPGYSIM</sequence>
<feature type="domain" description="ETF-QO/FixX C-terminal" evidence="6">
    <location>
        <begin position="52"/>
        <end position="77"/>
    </location>
</feature>
<dbReference type="GO" id="GO:0051536">
    <property type="term" value="F:iron-sulfur cluster binding"/>
    <property type="evidence" value="ECO:0007669"/>
    <property type="project" value="UniProtKB-KW"/>
</dbReference>
<evidence type="ECO:0000313" key="8">
    <source>
        <dbReference type="Proteomes" id="UP000823749"/>
    </source>
</evidence>